<keyword evidence="7" id="KW-0472">Membrane</keyword>
<dbReference type="GO" id="GO:0008233">
    <property type="term" value="F:peptidase activity"/>
    <property type="evidence" value="ECO:0007669"/>
    <property type="project" value="UniProtKB-KW"/>
</dbReference>
<evidence type="ECO:0000256" key="3">
    <source>
        <dbReference type="ARBA" id="ARBA00022670"/>
    </source>
</evidence>
<protein>
    <submittedName>
        <fullName evidence="8">Accessory gene regulator B family protein</fullName>
    </submittedName>
</protein>
<dbReference type="AlphaFoldDB" id="A0A4U7JGW7"/>
<keyword evidence="3" id="KW-0645">Protease</keyword>
<proteinExistence type="predicted"/>
<dbReference type="Pfam" id="PF04647">
    <property type="entry name" value="AgrB"/>
    <property type="match status" value="1"/>
</dbReference>
<dbReference type="GO" id="GO:0009372">
    <property type="term" value="P:quorum sensing"/>
    <property type="evidence" value="ECO:0007669"/>
    <property type="project" value="UniProtKB-KW"/>
</dbReference>
<dbReference type="KEGG" id="rher:EHE19_001405"/>
<dbReference type="RefSeq" id="WP_137697301.1">
    <property type="nucleotide sequence ID" value="NZ_CP061336.1"/>
</dbReference>
<dbReference type="Proteomes" id="UP000306409">
    <property type="component" value="Chromosome"/>
</dbReference>
<name>A0A4U7JGW7_9FIRM</name>
<sequence length="194" mass="21787">MLDLITKKITNQIVLNFPNITTEKAMEIDYGLYMAFSDILKALTIIIVSLPFGLFLEVLTAIFTFGLLRMFLGGIHSKTQLGCLSAYFFIIYGNCILSILVTYDFLNVVLLPVSIVIAFLYSPADLPSKPILSKKQYKKLKLFGMIELIILFTISFFVPKVYSNIICINSFVVTILITPAAYKLTKNTLSNCLL</sequence>
<keyword evidence="6" id="KW-1133">Transmembrane helix</keyword>
<dbReference type="InterPro" id="IPR006741">
    <property type="entry name" value="AgrB"/>
</dbReference>
<dbReference type="SMART" id="SM00793">
    <property type="entry name" value="AgrB"/>
    <property type="match status" value="1"/>
</dbReference>
<accession>A0A4U7JGW7</accession>
<reference evidence="8 9" key="1">
    <citation type="submission" date="2020-09" db="EMBL/GenBank/DDBJ databases">
        <title>Characterization and genome sequencing of Ruminiclostridium sp. nov. MA18.</title>
        <authorList>
            <person name="Rettenmaier R."/>
            <person name="Kowollik M.-L."/>
            <person name="Liebl W."/>
            <person name="Zverlov V."/>
        </authorList>
    </citation>
    <scope>NUCLEOTIDE SEQUENCE [LARGE SCALE GENOMIC DNA]</scope>
    <source>
        <strain evidence="8 9">MA18</strain>
    </source>
</reference>
<keyword evidence="2" id="KW-0673">Quorum sensing</keyword>
<keyword evidence="1" id="KW-1003">Cell membrane</keyword>
<evidence type="ECO:0000256" key="1">
    <source>
        <dbReference type="ARBA" id="ARBA00022475"/>
    </source>
</evidence>
<dbReference type="EMBL" id="CP061336">
    <property type="protein sequence ID" value="QNU67232.1"/>
    <property type="molecule type" value="Genomic_DNA"/>
</dbReference>
<evidence type="ECO:0000313" key="8">
    <source>
        <dbReference type="EMBL" id="QNU67232.1"/>
    </source>
</evidence>
<keyword evidence="4" id="KW-0812">Transmembrane</keyword>
<evidence type="ECO:0000256" key="4">
    <source>
        <dbReference type="ARBA" id="ARBA00022692"/>
    </source>
</evidence>
<keyword evidence="9" id="KW-1185">Reference proteome</keyword>
<gene>
    <name evidence="8" type="ORF">EHE19_001405</name>
</gene>
<evidence type="ECO:0000313" key="9">
    <source>
        <dbReference type="Proteomes" id="UP000306409"/>
    </source>
</evidence>
<evidence type="ECO:0000256" key="5">
    <source>
        <dbReference type="ARBA" id="ARBA00022801"/>
    </source>
</evidence>
<organism evidence="8 9">
    <name type="scientific">Ruminiclostridium herbifermentans</name>
    <dbReference type="NCBI Taxonomy" id="2488810"/>
    <lineage>
        <taxon>Bacteria</taxon>
        <taxon>Bacillati</taxon>
        <taxon>Bacillota</taxon>
        <taxon>Clostridia</taxon>
        <taxon>Eubacteriales</taxon>
        <taxon>Oscillospiraceae</taxon>
        <taxon>Ruminiclostridium</taxon>
    </lineage>
</organism>
<evidence type="ECO:0000256" key="2">
    <source>
        <dbReference type="ARBA" id="ARBA00022654"/>
    </source>
</evidence>
<dbReference type="GO" id="GO:0006508">
    <property type="term" value="P:proteolysis"/>
    <property type="evidence" value="ECO:0007669"/>
    <property type="project" value="UniProtKB-KW"/>
</dbReference>
<evidence type="ECO:0000256" key="7">
    <source>
        <dbReference type="ARBA" id="ARBA00023136"/>
    </source>
</evidence>
<dbReference type="OrthoDB" id="9815055at2"/>
<evidence type="ECO:0000256" key="6">
    <source>
        <dbReference type="ARBA" id="ARBA00022989"/>
    </source>
</evidence>
<keyword evidence="5" id="KW-0378">Hydrolase</keyword>
<dbReference type="GO" id="GO:0016020">
    <property type="term" value="C:membrane"/>
    <property type="evidence" value="ECO:0007669"/>
    <property type="project" value="InterPro"/>
</dbReference>